<feature type="domain" description="B30.2/SPRY" evidence="6">
    <location>
        <begin position="257"/>
        <end position="440"/>
    </location>
</feature>
<dbReference type="CDD" id="cd12883">
    <property type="entry name" value="SPRY_RING"/>
    <property type="match status" value="1"/>
</dbReference>
<dbReference type="Gene3D" id="2.60.120.920">
    <property type="match status" value="1"/>
</dbReference>
<name>A0A9P0GD50_9CUCU</name>
<proteinExistence type="predicted"/>
<dbReference type="EMBL" id="OV651814">
    <property type="protein sequence ID" value="CAH1106536.1"/>
    <property type="molecule type" value="Genomic_DNA"/>
</dbReference>
<dbReference type="PROSITE" id="PS50089">
    <property type="entry name" value="ZF_RING_2"/>
    <property type="match status" value="1"/>
</dbReference>
<evidence type="ECO:0000313" key="8">
    <source>
        <dbReference type="Proteomes" id="UP001153636"/>
    </source>
</evidence>
<dbReference type="InterPro" id="IPR043136">
    <property type="entry name" value="B30.2/SPRY_sf"/>
</dbReference>
<dbReference type="GO" id="GO:0051603">
    <property type="term" value="P:proteolysis involved in protein catabolic process"/>
    <property type="evidence" value="ECO:0007669"/>
    <property type="project" value="TreeGrafter"/>
</dbReference>
<dbReference type="InterPro" id="IPR035774">
    <property type="entry name" value="SPRY_RSPRY1"/>
</dbReference>
<evidence type="ECO:0000259" key="6">
    <source>
        <dbReference type="PROSITE" id="PS50188"/>
    </source>
</evidence>
<dbReference type="InterPro" id="IPR003877">
    <property type="entry name" value="SPRY_dom"/>
</dbReference>
<evidence type="ECO:0000256" key="1">
    <source>
        <dbReference type="ARBA" id="ARBA00022723"/>
    </source>
</evidence>
<dbReference type="OrthoDB" id="10017393at2759"/>
<keyword evidence="3" id="KW-0862">Zinc</keyword>
<dbReference type="Proteomes" id="UP001153636">
    <property type="component" value="Chromosome 2"/>
</dbReference>
<dbReference type="InterPro" id="IPR013320">
    <property type="entry name" value="ConA-like_dom_sf"/>
</dbReference>
<dbReference type="SUPFAM" id="SSF49899">
    <property type="entry name" value="Concanavalin A-like lectins/glucanases"/>
    <property type="match status" value="1"/>
</dbReference>
<dbReference type="InterPro" id="IPR001870">
    <property type="entry name" value="B30.2/SPRY"/>
</dbReference>
<dbReference type="SMART" id="SM00449">
    <property type="entry name" value="SPRY"/>
    <property type="match status" value="1"/>
</dbReference>
<keyword evidence="2 4" id="KW-0863">Zinc-finger</keyword>
<dbReference type="GO" id="GO:0004842">
    <property type="term" value="F:ubiquitin-protein transferase activity"/>
    <property type="evidence" value="ECO:0007669"/>
    <property type="project" value="InterPro"/>
</dbReference>
<evidence type="ECO:0000256" key="3">
    <source>
        <dbReference type="ARBA" id="ARBA00022833"/>
    </source>
</evidence>
<evidence type="ECO:0000313" key="7">
    <source>
        <dbReference type="EMBL" id="CAH1106536.1"/>
    </source>
</evidence>
<dbReference type="GO" id="GO:0008270">
    <property type="term" value="F:zinc ion binding"/>
    <property type="evidence" value="ECO:0007669"/>
    <property type="project" value="UniProtKB-KW"/>
</dbReference>
<dbReference type="CDD" id="cd16566">
    <property type="entry name" value="RING-HC_RSPRY1"/>
    <property type="match status" value="1"/>
</dbReference>
<dbReference type="GO" id="GO:0005737">
    <property type="term" value="C:cytoplasm"/>
    <property type="evidence" value="ECO:0007669"/>
    <property type="project" value="TreeGrafter"/>
</dbReference>
<sequence length="532" mass="59834">MGICWCKQKNEESDTYIPPQSPNSLQVHNIIQPVSPVSTQYSFRLSKIPDASYVDKLVLETLGVIATLVDNEQEPPSSMLLLHNIADNEEGWIQVVNSMIHVIPMQDPLGPSVITLLLDDCPLPSKESVFKVVNMLDLSEKAAILGRSNPPIQRNICVVLGCIAEKLAGPRNMEILNDGIIDYLLTNLDPVTDPSVILFSLIALEKFAQTSSNKITIMKKIKNLPICPISLLESWKEEQHFVQRQVGFCAQWILDNLFVMEARQYTYQTINTEKINAMLNTSDVSEYLKISPDGLEARCDAYSFESVRCTAQADKGIWYYEVCIITPGVMQIGWATKNSNFLNHEGYGIGDDRYSLAYDGCRKLIWYNAKSDPQSLPRWQSGDILGCLLDLDNQQIIFSVNGVSLPPCIHVFTMAKSGFFAAASFMSFQQCRFNFGAEPFEHPPKVAYSTFNDHGSLTPEDKIVLPRHIFLNQLREQNIGEDSCTLCYDQKATIRLLPCEHSGFCESCANQLIECPMCRSPFREIEEYPPPS</sequence>
<dbReference type="Gene3D" id="3.30.40.10">
    <property type="entry name" value="Zinc/RING finger domain, C3HC4 (zinc finger)"/>
    <property type="match status" value="1"/>
</dbReference>
<feature type="domain" description="RING-type" evidence="5">
    <location>
        <begin position="484"/>
        <end position="519"/>
    </location>
</feature>
<dbReference type="PANTHER" id="PTHR13363">
    <property type="entry name" value="RING FINGER AND SRY DOMAIN-CONTAINING"/>
    <property type="match status" value="1"/>
</dbReference>
<accession>A0A9P0GD50</accession>
<dbReference type="InterPro" id="IPR013083">
    <property type="entry name" value="Znf_RING/FYVE/PHD"/>
</dbReference>
<evidence type="ECO:0000256" key="4">
    <source>
        <dbReference type="PROSITE-ProRule" id="PRU00175"/>
    </source>
</evidence>
<reference evidence="7" key="1">
    <citation type="submission" date="2022-01" db="EMBL/GenBank/DDBJ databases">
        <authorList>
            <person name="King R."/>
        </authorList>
    </citation>
    <scope>NUCLEOTIDE SEQUENCE</scope>
</reference>
<protein>
    <recommendedName>
        <fullName evidence="9">RING finger and SPRY domain-containing protein 1</fullName>
    </recommendedName>
</protein>
<keyword evidence="1" id="KW-0479">Metal-binding</keyword>
<keyword evidence="8" id="KW-1185">Reference proteome</keyword>
<dbReference type="SMART" id="SM00184">
    <property type="entry name" value="RING"/>
    <property type="match status" value="1"/>
</dbReference>
<dbReference type="SUPFAM" id="SSF57850">
    <property type="entry name" value="RING/U-box"/>
    <property type="match status" value="1"/>
</dbReference>
<evidence type="ECO:0000259" key="5">
    <source>
        <dbReference type="PROSITE" id="PS50089"/>
    </source>
</evidence>
<dbReference type="InterPro" id="IPR016024">
    <property type="entry name" value="ARM-type_fold"/>
</dbReference>
<dbReference type="SUPFAM" id="SSF48371">
    <property type="entry name" value="ARM repeat"/>
    <property type="match status" value="1"/>
</dbReference>
<dbReference type="AlphaFoldDB" id="A0A9P0GD50"/>
<gene>
    <name evidence="7" type="ORF">PSYICH_LOCUS6444</name>
</gene>
<dbReference type="Pfam" id="PF00622">
    <property type="entry name" value="SPRY"/>
    <property type="match status" value="1"/>
</dbReference>
<dbReference type="PROSITE" id="PS50188">
    <property type="entry name" value="B302_SPRY"/>
    <property type="match status" value="1"/>
</dbReference>
<dbReference type="PANTHER" id="PTHR13363:SF6">
    <property type="entry name" value="RING FINGER AND SPRY DOMAIN-CONTAINING PROTEIN 1"/>
    <property type="match status" value="1"/>
</dbReference>
<organism evidence="7 8">
    <name type="scientific">Psylliodes chrysocephalus</name>
    <dbReference type="NCBI Taxonomy" id="3402493"/>
    <lineage>
        <taxon>Eukaryota</taxon>
        <taxon>Metazoa</taxon>
        <taxon>Ecdysozoa</taxon>
        <taxon>Arthropoda</taxon>
        <taxon>Hexapoda</taxon>
        <taxon>Insecta</taxon>
        <taxon>Pterygota</taxon>
        <taxon>Neoptera</taxon>
        <taxon>Endopterygota</taxon>
        <taxon>Coleoptera</taxon>
        <taxon>Polyphaga</taxon>
        <taxon>Cucujiformia</taxon>
        <taxon>Chrysomeloidea</taxon>
        <taxon>Chrysomelidae</taxon>
        <taxon>Galerucinae</taxon>
        <taxon>Alticini</taxon>
        <taxon>Psylliodes</taxon>
    </lineage>
</organism>
<evidence type="ECO:0008006" key="9">
    <source>
        <dbReference type="Google" id="ProtNLM"/>
    </source>
</evidence>
<evidence type="ECO:0000256" key="2">
    <source>
        <dbReference type="ARBA" id="ARBA00022771"/>
    </source>
</evidence>
<dbReference type="InterPro" id="IPR045129">
    <property type="entry name" value="RNF123/RKP/RSPRY1"/>
</dbReference>
<dbReference type="Pfam" id="PF13920">
    <property type="entry name" value="zf-C3HC4_3"/>
    <property type="match status" value="1"/>
</dbReference>
<dbReference type="InterPro" id="IPR001841">
    <property type="entry name" value="Znf_RING"/>
</dbReference>